<name>A0A447U2U7_SALET</name>
<evidence type="ECO:0000313" key="4">
    <source>
        <dbReference type="EMBL" id="VEB59217.1"/>
    </source>
</evidence>
<protein>
    <submittedName>
        <fullName evidence="4">Amino acid-binding protein</fullName>
    </submittedName>
</protein>
<dbReference type="Proteomes" id="UP000269208">
    <property type="component" value="Chromosome"/>
</dbReference>
<dbReference type="Gene3D" id="3.40.190.10">
    <property type="entry name" value="Periplasmic binding protein-like II"/>
    <property type="match status" value="1"/>
</dbReference>
<reference evidence="4 5" key="1">
    <citation type="submission" date="2018-12" db="EMBL/GenBank/DDBJ databases">
        <authorList>
            <consortium name="Pathogen Informatics"/>
        </authorList>
    </citation>
    <scope>NUCLEOTIDE SEQUENCE [LARGE SCALE GENOMIC DNA]</scope>
    <source>
        <strain evidence="4 5">NCTC6754</strain>
    </source>
</reference>
<dbReference type="AlphaFoldDB" id="A0A447U2U7"/>
<sequence length="159" mass="18125">MLFKSADGKLQGIDLELFSSYCQSRHCKLNITEYAWDGMLGAVASGQADVAFSGISITDKRKKVIDFSEPYYINSFYLVSMANHKITLNNLNELNKYSIGYPRGMAYSDLIKNDLEPKGYYSLSKVKLYPTYNETMADLKNGNLDLAFIEEPVYFYLQK</sequence>
<evidence type="ECO:0000259" key="3">
    <source>
        <dbReference type="Pfam" id="PF00497"/>
    </source>
</evidence>
<proteinExistence type="inferred from homology"/>
<evidence type="ECO:0000256" key="1">
    <source>
        <dbReference type="ARBA" id="ARBA00010333"/>
    </source>
</evidence>
<dbReference type="PANTHER" id="PTHR35936">
    <property type="entry name" value="MEMBRANE-BOUND LYTIC MUREIN TRANSGLYCOSYLASE F"/>
    <property type="match status" value="1"/>
</dbReference>
<keyword evidence="2" id="KW-0732">Signal</keyword>
<dbReference type="EMBL" id="LR134190">
    <property type="protein sequence ID" value="VEB59217.1"/>
    <property type="molecule type" value="Genomic_DNA"/>
</dbReference>
<evidence type="ECO:0000313" key="5">
    <source>
        <dbReference type="Proteomes" id="UP000269208"/>
    </source>
</evidence>
<comment type="similarity">
    <text evidence="1">Belongs to the bacterial solute-binding protein 3 family.</text>
</comment>
<accession>A0A447U2U7</accession>
<evidence type="ECO:0000256" key="2">
    <source>
        <dbReference type="ARBA" id="ARBA00022729"/>
    </source>
</evidence>
<gene>
    <name evidence="4" type="primary">fliY_4</name>
    <name evidence="4" type="ORF">NCTC6754_05810</name>
</gene>
<dbReference type="InterPro" id="IPR001638">
    <property type="entry name" value="Solute-binding_3/MltF_N"/>
</dbReference>
<dbReference type="Pfam" id="PF00497">
    <property type="entry name" value="SBP_bac_3"/>
    <property type="match status" value="1"/>
</dbReference>
<dbReference type="PANTHER" id="PTHR35936:SF36">
    <property type="entry name" value="ABC TRANSPORTER ARGININE-BINDING PROTEIN 1"/>
    <property type="match status" value="1"/>
</dbReference>
<feature type="domain" description="Solute-binding protein family 3/N-terminal" evidence="3">
    <location>
        <begin position="3"/>
        <end position="140"/>
    </location>
</feature>
<organism evidence="4 5">
    <name type="scientific">Salmonella enterica I</name>
    <dbReference type="NCBI Taxonomy" id="59201"/>
    <lineage>
        <taxon>Bacteria</taxon>
        <taxon>Pseudomonadati</taxon>
        <taxon>Pseudomonadota</taxon>
        <taxon>Gammaproteobacteria</taxon>
        <taxon>Enterobacterales</taxon>
        <taxon>Enterobacteriaceae</taxon>
        <taxon>Salmonella</taxon>
    </lineage>
</organism>
<dbReference type="SUPFAM" id="SSF53850">
    <property type="entry name" value="Periplasmic binding protein-like II"/>
    <property type="match status" value="1"/>
</dbReference>